<evidence type="ECO:0000259" key="2">
    <source>
        <dbReference type="Pfam" id="PF12080"/>
    </source>
</evidence>
<organism evidence="3 4">
    <name type="scientific">Frigoriflavimonas asaccharolytica</name>
    <dbReference type="NCBI Taxonomy" id="2735899"/>
    <lineage>
        <taxon>Bacteria</taxon>
        <taxon>Pseudomonadati</taxon>
        <taxon>Bacteroidota</taxon>
        <taxon>Flavobacteriia</taxon>
        <taxon>Flavobacteriales</taxon>
        <taxon>Weeksellaceae</taxon>
        <taxon>Frigoriflavimonas</taxon>
    </lineage>
</organism>
<feature type="domain" description="Gliding motility-associated protein GldM C-terminal" evidence="2">
    <location>
        <begin position="56"/>
        <end position="105"/>
    </location>
</feature>
<evidence type="ECO:0000256" key="1">
    <source>
        <dbReference type="SAM" id="SignalP"/>
    </source>
</evidence>
<dbReference type="RefSeq" id="WP_173778576.1">
    <property type="nucleotide sequence ID" value="NZ_JABSNO010000005.1"/>
</dbReference>
<accession>A0A8J8G5Q5</accession>
<dbReference type="InterPro" id="IPR022719">
    <property type="entry name" value="Motility-assoc_prot_GldM_C"/>
</dbReference>
<feature type="chain" id="PRO_5035190610" description="Gliding motility-associated protein GldM C-terminal domain-containing protein" evidence="1">
    <location>
        <begin position="17"/>
        <end position="124"/>
    </location>
</feature>
<dbReference type="Pfam" id="PF12080">
    <property type="entry name" value="GldM_4th"/>
    <property type="match status" value="1"/>
</dbReference>
<reference evidence="3" key="1">
    <citation type="submission" date="2020-05" db="EMBL/GenBank/DDBJ databases">
        <title>Genomic Encyclopedia of Type Strains, Phase IV (KMG-V): Genome sequencing to study the core and pangenomes of soil and plant-associated prokaryotes.</title>
        <authorList>
            <person name="Whitman W."/>
        </authorList>
    </citation>
    <scope>NUCLEOTIDE SEQUENCE</scope>
    <source>
        <strain evidence="3">16F</strain>
    </source>
</reference>
<dbReference type="AlphaFoldDB" id="A0A8J8G5Q5"/>
<dbReference type="EMBL" id="JABSNO010000005">
    <property type="protein sequence ID" value="NRS91963.1"/>
    <property type="molecule type" value="Genomic_DNA"/>
</dbReference>
<sequence length="124" mass="14018">MRTLLFLLVFSTLSFAQNTNSKTLQENTNSCKLEMTIKQLTSEELKFKCPQLMENKTFIIENFKIKFKGHPTILVAGNVLNDTAKELASTLQSGDTVIIFDIVGANKHAMKNEDYKSIMVQIID</sequence>
<keyword evidence="1" id="KW-0732">Signal</keyword>
<feature type="signal peptide" evidence="1">
    <location>
        <begin position="1"/>
        <end position="16"/>
    </location>
</feature>
<protein>
    <recommendedName>
        <fullName evidence="2">Gliding motility-associated protein GldM C-terminal domain-containing protein</fullName>
    </recommendedName>
</protein>
<name>A0A8J8G5Q5_9FLAO</name>
<keyword evidence="4" id="KW-1185">Reference proteome</keyword>
<gene>
    <name evidence="3" type="ORF">HNQ03_001030</name>
</gene>
<evidence type="ECO:0000313" key="3">
    <source>
        <dbReference type="EMBL" id="NRS91963.1"/>
    </source>
</evidence>
<evidence type="ECO:0000313" key="4">
    <source>
        <dbReference type="Proteomes" id="UP000610746"/>
    </source>
</evidence>
<proteinExistence type="predicted"/>
<dbReference type="Proteomes" id="UP000610746">
    <property type="component" value="Unassembled WGS sequence"/>
</dbReference>
<comment type="caution">
    <text evidence="3">The sequence shown here is derived from an EMBL/GenBank/DDBJ whole genome shotgun (WGS) entry which is preliminary data.</text>
</comment>